<reference evidence="1 2" key="1">
    <citation type="journal article" date="2024" name="Proc. Natl. Acad. Sci. U.S.A.">
        <title>The genetic regulatory architecture and epigenomic basis for age-related changes in rattlesnake venom.</title>
        <authorList>
            <person name="Hogan M.P."/>
            <person name="Holding M.L."/>
            <person name="Nystrom G.S."/>
            <person name="Colston T.J."/>
            <person name="Bartlett D.A."/>
            <person name="Mason A.J."/>
            <person name="Ellsworth S.A."/>
            <person name="Rautsaw R.M."/>
            <person name="Lawrence K.C."/>
            <person name="Strickland J.L."/>
            <person name="He B."/>
            <person name="Fraser P."/>
            <person name="Margres M.J."/>
            <person name="Gilbert D.M."/>
            <person name="Gibbs H.L."/>
            <person name="Parkinson C.L."/>
            <person name="Rokyta D.R."/>
        </authorList>
    </citation>
    <scope>NUCLEOTIDE SEQUENCE [LARGE SCALE GENOMIC DNA]</scope>
    <source>
        <strain evidence="1">DRR0105</strain>
    </source>
</reference>
<dbReference type="InterPro" id="IPR052481">
    <property type="entry name" value="DZAN1"/>
</dbReference>
<gene>
    <name evidence="1" type="ORF">NXF25_008601</name>
</gene>
<accession>A0AAW1BNS8</accession>
<evidence type="ECO:0000313" key="2">
    <source>
        <dbReference type="Proteomes" id="UP001474421"/>
    </source>
</evidence>
<dbReference type="GO" id="GO:0042462">
    <property type="term" value="P:eye photoreceptor cell development"/>
    <property type="evidence" value="ECO:0007669"/>
    <property type="project" value="TreeGrafter"/>
</dbReference>
<dbReference type="EMBL" id="JAOTOJ010000003">
    <property type="protein sequence ID" value="KAK9403774.1"/>
    <property type="molecule type" value="Genomic_DNA"/>
</dbReference>
<sequence length="481" mass="53880">MKSDTRDVTIHFTIDGSKPQYFKKFDYRHHNTFKYKEPITLPPGKITIKALAATKDYRESPIVTKVFVVEHATSDPHDLDKDENFLNCFTRKIESELPDLKLRKKEVNMESESSWNGAAHKLTGLWNEKTSLSLHVDGPYSLKKYLNVSNIRQESNSAGLISQSQDAVLCFACGAENPLHIKECMICESKLSEAQMNINFRIKQQSIISLPISRPDTEEKKDQGTQTVGLFYPSHKYLEKKESEAFLQKEKQIKTNNHKSLLTAISPGRGYWRKQLDHVCAHLRSYTQNNMEFRTLIGEPQMGKLISATVHKDGYQVSLQINYALAKKRLANSAPAREAAPFGTGSEQLHASGKELPWQELSLQASLASWENRRSRQGLLSLATGEKNPESSEGAKQTPACLPPPLLCHRLHYPLCSAGTSHSTISLSPSPHFSAAAKWQTRSPLCPSYPPHPAAVSSSPLLFAFSHLFPSSEADQPSRNL</sequence>
<dbReference type="InterPro" id="IPR026876">
    <property type="entry name" value="Fn3_assoc_repeat"/>
</dbReference>
<evidence type="ECO:0000313" key="1">
    <source>
        <dbReference type="EMBL" id="KAK9403774.1"/>
    </source>
</evidence>
<proteinExistence type="predicted"/>
<dbReference type="Pfam" id="PF13287">
    <property type="entry name" value="Fn3_assoc"/>
    <property type="match status" value="1"/>
</dbReference>
<keyword evidence="2" id="KW-1185">Reference proteome</keyword>
<dbReference type="AlphaFoldDB" id="A0AAW1BNS8"/>
<dbReference type="PANTHER" id="PTHR16058:SF4">
    <property type="entry name" value="DOUBLE ZINC RIBBON AND ANKYRIN REPEAT-CONTAINING PROTEIN 1"/>
    <property type="match status" value="1"/>
</dbReference>
<name>A0AAW1BNS8_CROAD</name>
<organism evidence="1 2">
    <name type="scientific">Crotalus adamanteus</name>
    <name type="common">Eastern diamondback rattlesnake</name>
    <dbReference type="NCBI Taxonomy" id="8729"/>
    <lineage>
        <taxon>Eukaryota</taxon>
        <taxon>Metazoa</taxon>
        <taxon>Chordata</taxon>
        <taxon>Craniata</taxon>
        <taxon>Vertebrata</taxon>
        <taxon>Euteleostomi</taxon>
        <taxon>Lepidosauria</taxon>
        <taxon>Squamata</taxon>
        <taxon>Bifurcata</taxon>
        <taxon>Unidentata</taxon>
        <taxon>Episquamata</taxon>
        <taxon>Toxicofera</taxon>
        <taxon>Serpentes</taxon>
        <taxon>Colubroidea</taxon>
        <taxon>Viperidae</taxon>
        <taxon>Crotalinae</taxon>
        <taxon>Crotalus</taxon>
    </lineage>
</organism>
<protein>
    <submittedName>
        <fullName evidence="1">Double zinc ribbon and ankyrin repeat domains 1</fullName>
    </submittedName>
</protein>
<comment type="caution">
    <text evidence="1">The sequence shown here is derived from an EMBL/GenBank/DDBJ whole genome shotgun (WGS) entry which is preliminary data.</text>
</comment>
<dbReference type="Proteomes" id="UP001474421">
    <property type="component" value="Unassembled WGS sequence"/>
</dbReference>
<dbReference type="PANTHER" id="PTHR16058">
    <property type="entry name" value="DOUBLE ZINC RIBBON AND ANKYRIN REPEAT-CONTAINING PROTEIN 1"/>
    <property type="match status" value="1"/>
</dbReference>